<comment type="caution">
    <text evidence="2">The sequence shown here is derived from an EMBL/GenBank/DDBJ whole genome shotgun (WGS) entry which is preliminary data.</text>
</comment>
<gene>
    <name evidence="2" type="ORF">PMZ80_008061</name>
</gene>
<accession>A0ABR0RGC8</accession>
<dbReference type="EMBL" id="JAVHJV010000010">
    <property type="protein sequence ID" value="KAK5939681.1"/>
    <property type="molecule type" value="Genomic_DNA"/>
</dbReference>
<evidence type="ECO:0008006" key="4">
    <source>
        <dbReference type="Google" id="ProtNLM"/>
    </source>
</evidence>
<dbReference type="RefSeq" id="XP_064727771.1">
    <property type="nucleotide sequence ID" value="XM_064876464.1"/>
</dbReference>
<feature type="region of interest" description="Disordered" evidence="1">
    <location>
        <begin position="1"/>
        <end position="21"/>
    </location>
</feature>
<dbReference type="GeneID" id="90001510"/>
<evidence type="ECO:0000313" key="3">
    <source>
        <dbReference type="Proteomes" id="UP001334248"/>
    </source>
</evidence>
<proteinExistence type="predicted"/>
<keyword evidence="3" id="KW-1185">Reference proteome</keyword>
<organism evidence="2 3">
    <name type="scientific">Knufia obscura</name>
    <dbReference type="NCBI Taxonomy" id="1635080"/>
    <lineage>
        <taxon>Eukaryota</taxon>
        <taxon>Fungi</taxon>
        <taxon>Dikarya</taxon>
        <taxon>Ascomycota</taxon>
        <taxon>Pezizomycotina</taxon>
        <taxon>Eurotiomycetes</taxon>
        <taxon>Chaetothyriomycetidae</taxon>
        <taxon>Chaetothyriales</taxon>
        <taxon>Trichomeriaceae</taxon>
        <taxon>Knufia</taxon>
    </lineage>
</organism>
<protein>
    <recommendedName>
        <fullName evidence="4">F-box domain-containing protein</fullName>
    </recommendedName>
</protein>
<evidence type="ECO:0000256" key="1">
    <source>
        <dbReference type="SAM" id="MobiDB-lite"/>
    </source>
</evidence>
<sequence length="192" mass="22570">MAQTIDQPVMEPREEHSKEPPTLLMLPDEILQLVYELFYSTTTIQARSDENQDGKQSFQILNSKEVTALLLTCRSVYDVARPFVGLMNLSLTRYKEGRVYSNIWTDNLHDQVLYEVTDAQIPQMYPWPCYRRHPRIELDPEKDDTWVPVYRPMHLDRWGPGGMGALINVNLEHERRQRERHRRVQAQSDATS</sequence>
<evidence type="ECO:0000313" key="2">
    <source>
        <dbReference type="EMBL" id="KAK5939681.1"/>
    </source>
</evidence>
<dbReference type="Proteomes" id="UP001334248">
    <property type="component" value="Unassembled WGS sequence"/>
</dbReference>
<name>A0ABR0RGC8_9EURO</name>
<reference evidence="2 3" key="1">
    <citation type="journal article" date="2023" name="Res Sq">
        <title>Genomic and morphological characterization of Knufia obscura isolated from the Mars 2020 spacecraft assembly facility.</title>
        <authorList>
            <person name="Chander A.M."/>
            <person name="Teixeira M.M."/>
            <person name="Singh N.K."/>
            <person name="Williams M.P."/>
            <person name="Parker C.W."/>
            <person name="Leo P."/>
            <person name="Stajich J.E."/>
            <person name="Torok T."/>
            <person name="Tighe S."/>
            <person name="Mason C.E."/>
            <person name="Venkateswaran K."/>
        </authorList>
    </citation>
    <scope>NUCLEOTIDE SEQUENCE [LARGE SCALE GENOMIC DNA]</scope>
    <source>
        <strain evidence="2 3">CCFEE 5817</strain>
    </source>
</reference>